<dbReference type="PANTHER" id="PTHR11814">
    <property type="entry name" value="SULFATE TRANSPORTER"/>
    <property type="match status" value="1"/>
</dbReference>
<evidence type="ECO:0000259" key="6">
    <source>
        <dbReference type="PROSITE" id="PS50801"/>
    </source>
</evidence>
<keyword evidence="8" id="KW-1185">Reference proteome</keyword>
<comment type="subcellular location">
    <subcellularLocation>
        <location evidence="1">Membrane</location>
        <topology evidence="1">Multi-pass membrane protein</topology>
    </subcellularLocation>
</comment>
<evidence type="ECO:0000256" key="5">
    <source>
        <dbReference type="SAM" id="Phobius"/>
    </source>
</evidence>
<evidence type="ECO:0000256" key="1">
    <source>
        <dbReference type="ARBA" id="ARBA00004141"/>
    </source>
</evidence>
<dbReference type="OrthoDB" id="9177189at2"/>
<evidence type="ECO:0000313" key="8">
    <source>
        <dbReference type="Proteomes" id="UP000295110"/>
    </source>
</evidence>
<dbReference type="InterPro" id="IPR001902">
    <property type="entry name" value="SLC26A/SulP_fam"/>
</dbReference>
<evidence type="ECO:0000256" key="4">
    <source>
        <dbReference type="ARBA" id="ARBA00023136"/>
    </source>
</evidence>
<feature type="transmembrane region" description="Helical" evidence="5">
    <location>
        <begin position="189"/>
        <end position="207"/>
    </location>
</feature>
<evidence type="ECO:0000256" key="3">
    <source>
        <dbReference type="ARBA" id="ARBA00022989"/>
    </source>
</evidence>
<feature type="domain" description="STAS" evidence="6">
    <location>
        <begin position="423"/>
        <end position="536"/>
    </location>
</feature>
<feature type="transmembrane region" description="Helical" evidence="5">
    <location>
        <begin position="370"/>
        <end position="395"/>
    </location>
</feature>
<dbReference type="GO" id="GO:0055085">
    <property type="term" value="P:transmembrane transport"/>
    <property type="evidence" value="ECO:0007669"/>
    <property type="project" value="InterPro"/>
</dbReference>
<feature type="transmembrane region" description="Helical" evidence="5">
    <location>
        <begin position="119"/>
        <end position="137"/>
    </location>
</feature>
<accession>A0A4R3UII6</accession>
<feature type="transmembrane region" description="Helical" evidence="5">
    <location>
        <begin position="313"/>
        <end position="332"/>
    </location>
</feature>
<protein>
    <submittedName>
        <fullName evidence="7">MFS superfamily sulfate permease-like transporter</fullName>
    </submittedName>
</protein>
<organism evidence="7 8">
    <name type="scientific">Roseateles saccharophilus</name>
    <name type="common">Pseudomonas saccharophila</name>
    <dbReference type="NCBI Taxonomy" id="304"/>
    <lineage>
        <taxon>Bacteria</taxon>
        <taxon>Pseudomonadati</taxon>
        <taxon>Pseudomonadota</taxon>
        <taxon>Betaproteobacteria</taxon>
        <taxon>Burkholderiales</taxon>
        <taxon>Sphaerotilaceae</taxon>
        <taxon>Roseateles</taxon>
    </lineage>
</organism>
<sequence>MAADTPGLRWRADLTAGLCVAGLLLPEGVAYAGLAGLPVAHAFAAALVGLAVYALFGRSRDAIVAPTSSSASLAAAAAAGLAGIAPAEALLALTLAAGGVLLALAAARQGQLSAFVSRPVLRGFAFALAITIVIKQLPDVLGLHPPPGLDAPHLLVWVLAHTAGWHGLSLLVALAAGGLIALLRRWPTWPASLIALVAAIAATRWLGLQAEGVEVVGTVAPPAFALHLPDLERDAWLRVAELAVGLVVLLFAESWGSIRALGLQRGDAPDANRELMALGAANVAAGLLQGMPVGAGFSASAANHSAGAQSRRAGLIACAVLGLAIAVALPALQWLPRPVLAVAVIAALWHALSPRPLLATWRLGRDRLLIAGAVVAVLALGLLHGMLASVALSIVEALRRFSQPVLHELGAMPGTRNFVNRPEHPDAVPVPGALILRPQEPLFFASAERVMAEAAARLAASGAATLVMSLEESGDLDSTALECLLELDQRLAARQQRLLLARVKEPVRALLHASAPDGLGREDRQFWSVADAATSLGG</sequence>
<feature type="transmembrane region" description="Helical" evidence="5">
    <location>
        <begin position="235"/>
        <end position="255"/>
    </location>
</feature>
<proteinExistence type="predicted"/>
<dbReference type="Gene3D" id="3.30.750.24">
    <property type="entry name" value="STAS domain"/>
    <property type="match status" value="1"/>
</dbReference>
<dbReference type="InterPro" id="IPR011547">
    <property type="entry name" value="SLC26A/SulP_dom"/>
</dbReference>
<dbReference type="EMBL" id="SMBU01000032">
    <property type="protein sequence ID" value="TCU89861.1"/>
    <property type="molecule type" value="Genomic_DNA"/>
</dbReference>
<gene>
    <name evidence="7" type="ORF">EV671_103240</name>
</gene>
<feature type="transmembrane region" description="Helical" evidence="5">
    <location>
        <begin position="63"/>
        <end position="84"/>
    </location>
</feature>
<dbReference type="SUPFAM" id="SSF52091">
    <property type="entry name" value="SpoIIaa-like"/>
    <property type="match status" value="1"/>
</dbReference>
<feature type="transmembrane region" description="Helical" evidence="5">
    <location>
        <begin position="90"/>
        <end position="107"/>
    </location>
</feature>
<dbReference type="Proteomes" id="UP000295110">
    <property type="component" value="Unassembled WGS sequence"/>
</dbReference>
<dbReference type="InterPro" id="IPR002645">
    <property type="entry name" value="STAS_dom"/>
</dbReference>
<comment type="caution">
    <text evidence="7">The sequence shown here is derived from an EMBL/GenBank/DDBJ whole genome shotgun (WGS) entry which is preliminary data.</text>
</comment>
<feature type="transmembrane region" description="Helical" evidence="5">
    <location>
        <begin position="338"/>
        <end position="358"/>
    </location>
</feature>
<evidence type="ECO:0000313" key="7">
    <source>
        <dbReference type="EMBL" id="TCU89861.1"/>
    </source>
</evidence>
<evidence type="ECO:0000256" key="2">
    <source>
        <dbReference type="ARBA" id="ARBA00022692"/>
    </source>
</evidence>
<dbReference type="InterPro" id="IPR036513">
    <property type="entry name" value="STAS_dom_sf"/>
</dbReference>
<dbReference type="RefSeq" id="WP_132575327.1">
    <property type="nucleotide sequence ID" value="NZ_CBCSGL010000035.1"/>
</dbReference>
<feature type="transmembrane region" description="Helical" evidence="5">
    <location>
        <begin position="40"/>
        <end position="56"/>
    </location>
</feature>
<dbReference type="Pfam" id="PF00916">
    <property type="entry name" value="Sulfate_transp"/>
    <property type="match status" value="1"/>
</dbReference>
<dbReference type="PROSITE" id="PS50801">
    <property type="entry name" value="STAS"/>
    <property type="match status" value="1"/>
</dbReference>
<keyword evidence="4 5" id="KW-0472">Membrane</keyword>
<keyword evidence="2 5" id="KW-0812">Transmembrane</keyword>
<dbReference type="CDD" id="cd07042">
    <property type="entry name" value="STAS_SulP_like_sulfate_transporter"/>
    <property type="match status" value="1"/>
</dbReference>
<dbReference type="Pfam" id="PF01740">
    <property type="entry name" value="STAS"/>
    <property type="match status" value="1"/>
</dbReference>
<dbReference type="AlphaFoldDB" id="A0A4R3UII6"/>
<feature type="transmembrane region" description="Helical" evidence="5">
    <location>
        <begin position="157"/>
        <end position="182"/>
    </location>
</feature>
<keyword evidence="3 5" id="KW-1133">Transmembrane helix</keyword>
<name>A0A4R3UII6_ROSSA</name>
<reference evidence="7 8" key="1">
    <citation type="submission" date="2019-03" db="EMBL/GenBank/DDBJ databases">
        <title>Genomic Encyclopedia of Type Strains, Phase IV (KMG-IV): sequencing the most valuable type-strain genomes for metagenomic binning, comparative biology and taxonomic classification.</title>
        <authorList>
            <person name="Goeker M."/>
        </authorList>
    </citation>
    <scope>NUCLEOTIDE SEQUENCE [LARGE SCALE GENOMIC DNA]</scope>
    <source>
        <strain evidence="7 8">DSM 654</strain>
    </source>
</reference>
<dbReference type="GO" id="GO:0016020">
    <property type="term" value="C:membrane"/>
    <property type="evidence" value="ECO:0007669"/>
    <property type="project" value="UniProtKB-SubCell"/>
</dbReference>